<comment type="caution">
    <text evidence="1">The sequence shown here is derived from an EMBL/GenBank/DDBJ whole genome shotgun (WGS) entry which is preliminary data.</text>
</comment>
<name>A0AA39TLG8_9AGAR</name>
<evidence type="ECO:0000313" key="1">
    <source>
        <dbReference type="EMBL" id="KAK0493946.1"/>
    </source>
</evidence>
<accession>A0AA39TLG8</accession>
<dbReference type="AlphaFoldDB" id="A0AA39TLG8"/>
<keyword evidence="2" id="KW-1185">Reference proteome</keyword>
<organism evidence="1 2">
    <name type="scientific">Armillaria luteobubalina</name>
    <dbReference type="NCBI Taxonomy" id="153913"/>
    <lineage>
        <taxon>Eukaryota</taxon>
        <taxon>Fungi</taxon>
        <taxon>Dikarya</taxon>
        <taxon>Basidiomycota</taxon>
        <taxon>Agaricomycotina</taxon>
        <taxon>Agaricomycetes</taxon>
        <taxon>Agaricomycetidae</taxon>
        <taxon>Agaricales</taxon>
        <taxon>Marasmiineae</taxon>
        <taxon>Physalacriaceae</taxon>
        <taxon>Armillaria</taxon>
    </lineage>
</organism>
<dbReference type="Proteomes" id="UP001175228">
    <property type="component" value="Unassembled WGS sequence"/>
</dbReference>
<dbReference type="EMBL" id="JAUEPU010000022">
    <property type="protein sequence ID" value="KAK0493946.1"/>
    <property type="molecule type" value="Genomic_DNA"/>
</dbReference>
<evidence type="ECO:0000313" key="2">
    <source>
        <dbReference type="Proteomes" id="UP001175228"/>
    </source>
</evidence>
<proteinExistence type="predicted"/>
<protein>
    <recommendedName>
        <fullName evidence="3">Methyltransferase</fullName>
    </recommendedName>
</protein>
<sequence>MSMFLKGDNSSSPDVHYIFPSDALEKQLGLQHALIRHALCNGKLETGLFHLQKKFPPQFLLQQLTSSPKSFPNHSPQMSSSSSIRSQIYLDNGWIVALQELHHVITPGGWVQLVEGAAIPGHMGPFSEKISNVWSAVFAHKGLVVDVVQHLPDMLIQAGFINVWTFSAMRGPLFEGGGLGLVLSEQEYNDLIACVGKEWDNGREVSASKEVMAMYAQKLGSLGTWEMSWTILSYPCFGNGVPPTTNLEHN</sequence>
<evidence type="ECO:0008006" key="3">
    <source>
        <dbReference type="Google" id="ProtNLM"/>
    </source>
</evidence>
<gene>
    <name evidence="1" type="ORF">EDD18DRAFT_1402895</name>
</gene>
<reference evidence="1" key="1">
    <citation type="submission" date="2023-06" db="EMBL/GenBank/DDBJ databases">
        <authorList>
            <consortium name="Lawrence Berkeley National Laboratory"/>
            <person name="Ahrendt S."/>
            <person name="Sahu N."/>
            <person name="Indic B."/>
            <person name="Wong-Bajracharya J."/>
            <person name="Merenyi Z."/>
            <person name="Ke H.-M."/>
            <person name="Monk M."/>
            <person name="Kocsube S."/>
            <person name="Drula E."/>
            <person name="Lipzen A."/>
            <person name="Balint B."/>
            <person name="Henrissat B."/>
            <person name="Andreopoulos B."/>
            <person name="Martin F.M."/>
            <person name="Harder C.B."/>
            <person name="Rigling D."/>
            <person name="Ford K.L."/>
            <person name="Foster G.D."/>
            <person name="Pangilinan J."/>
            <person name="Papanicolaou A."/>
            <person name="Barry K."/>
            <person name="LaButti K."/>
            <person name="Viragh M."/>
            <person name="Koriabine M."/>
            <person name="Yan M."/>
            <person name="Riley R."/>
            <person name="Champramary S."/>
            <person name="Plett K.L."/>
            <person name="Tsai I.J."/>
            <person name="Slot J."/>
            <person name="Sipos G."/>
            <person name="Plett J."/>
            <person name="Nagy L.G."/>
            <person name="Grigoriev I.V."/>
        </authorList>
    </citation>
    <scope>NUCLEOTIDE SEQUENCE</scope>
    <source>
        <strain evidence="1">HWK02</strain>
    </source>
</reference>